<accession>A0A1G2R3M4</accession>
<dbReference type="AlphaFoldDB" id="A0A1G2R3M4"/>
<keyword evidence="1" id="KW-1133">Transmembrane helix</keyword>
<name>A0A1G2R3M4_9BACT</name>
<reference evidence="2 3" key="1">
    <citation type="journal article" date="2016" name="Nat. Commun.">
        <title>Thousands of microbial genomes shed light on interconnected biogeochemical processes in an aquifer system.</title>
        <authorList>
            <person name="Anantharaman K."/>
            <person name="Brown C.T."/>
            <person name="Hug L.A."/>
            <person name="Sharon I."/>
            <person name="Castelle C.J."/>
            <person name="Probst A.J."/>
            <person name="Thomas B.C."/>
            <person name="Singh A."/>
            <person name="Wilkins M.J."/>
            <person name="Karaoz U."/>
            <person name="Brodie E.L."/>
            <person name="Williams K.H."/>
            <person name="Hubbard S.S."/>
            <person name="Banfield J.F."/>
        </authorList>
    </citation>
    <scope>NUCLEOTIDE SEQUENCE [LARGE SCALE GENOMIC DNA]</scope>
</reference>
<keyword evidence="1" id="KW-0812">Transmembrane</keyword>
<feature type="transmembrane region" description="Helical" evidence="1">
    <location>
        <begin position="26"/>
        <end position="44"/>
    </location>
</feature>
<dbReference type="EMBL" id="MHTV01000010">
    <property type="protein sequence ID" value="OHA67455.1"/>
    <property type="molecule type" value="Genomic_DNA"/>
</dbReference>
<feature type="transmembrane region" description="Helical" evidence="1">
    <location>
        <begin position="59"/>
        <end position="78"/>
    </location>
</feature>
<dbReference type="Proteomes" id="UP000178092">
    <property type="component" value="Unassembled WGS sequence"/>
</dbReference>
<sequence length="103" mass="11625">MEHDICVHIYLWEESAMEIHPSCKKYLCIVGAIILLALFAGQFIRRILWTLLPTWQSQVIAGALGFFAIVVFLVVVIAHNASELSRDIPAIHDYPPPDIPPFI</sequence>
<evidence type="ECO:0000256" key="1">
    <source>
        <dbReference type="SAM" id="Phobius"/>
    </source>
</evidence>
<evidence type="ECO:0000313" key="3">
    <source>
        <dbReference type="Proteomes" id="UP000178092"/>
    </source>
</evidence>
<protein>
    <submittedName>
        <fullName evidence="2">Uncharacterized protein</fullName>
    </submittedName>
</protein>
<proteinExistence type="predicted"/>
<gene>
    <name evidence="2" type="ORF">A3C04_00830</name>
</gene>
<keyword evidence="1" id="KW-0472">Membrane</keyword>
<comment type="caution">
    <text evidence="2">The sequence shown here is derived from an EMBL/GenBank/DDBJ whole genome shotgun (WGS) entry which is preliminary data.</text>
</comment>
<evidence type="ECO:0000313" key="2">
    <source>
        <dbReference type="EMBL" id="OHA67455.1"/>
    </source>
</evidence>
<organism evidence="2 3">
    <name type="scientific">Candidatus Wildermuthbacteria bacterium RIFCSPHIGHO2_02_FULL_45_25</name>
    <dbReference type="NCBI Taxonomy" id="1802450"/>
    <lineage>
        <taxon>Bacteria</taxon>
        <taxon>Candidatus Wildermuthiibacteriota</taxon>
    </lineage>
</organism>